<dbReference type="NCBIfam" id="TIGR00277">
    <property type="entry name" value="HDIG"/>
    <property type="match status" value="1"/>
</dbReference>
<name>A0ABQ0MLD0_9BACT</name>
<sequence>MSSKPTREATWELIKEYLPSDQMRRHSLSVEAVMRHLAKKHGEDEEMWGVIGLAHDIDYERYPDQHCHRAPEILREAGWPEEYIRAVVSHGWGICSDVEPLSLLEKTLFTIDELTGLVAASALVRPSKSILDLPVKSVTKKWKDKAFAAGADRSVIEKGAAMLGVELPELISDTIEGMRTEAEAIGLKGNL</sequence>
<reference evidence="2 3" key="1">
    <citation type="submission" date="2017-04" db="EMBL/GenBank/DDBJ databases">
        <authorList>
            <consortium name="Geobacter pelophilus Genome Sequencing"/>
            <person name="Aoyagi T."/>
            <person name="Koike H."/>
            <person name="Hori T."/>
        </authorList>
    </citation>
    <scope>NUCLEOTIDE SEQUENCE [LARGE SCALE GENOMIC DNA]</scope>
    <source>
        <strain evidence="2 3">Drf2</strain>
    </source>
</reference>
<dbReference type="InterPro" id="IPR006674">
    <property type="entry name" value="HD_domain"/>
</dbReference>
<accession>A0ABQ0MLD0</accession>
<dbReference type="PANTHER" id="PTHR38659">
    <property type="entry name" value="METAL-DEPENDENT PHOSPHOHYDROLASE"/>
    <property type="match status" value="1"/>
</dbReference>
<dbReference type="InterPro" id="IPR006675">
    <property type="entry name" value="HDIG_dom"/>
</dbReference>
<keyword evidence="2" id="KW-0378">Hydrolase</keyword>
<dbReference type="PANTHER" id="PTHR38659:SF2">
    <property type="entry name" value="HDIG DOMAIN PROTEIN"/>
    <property type="match status" value="1"/>
</dbReference>
<dbReference type="Gene3D" id="1.10.3210.10">
    <property type="entry name" value="Hypothetical protein af1432"/>
    <property type="match status" value="1"/>
</dbReference>
<dbReference type="Pfam" id="PF01966">
    <property type="entry name" value="HD"/>
    <property type="match status" value="1"/>
</dbReference>
<dbReference type="SUPFAM" id="SSF109604">
    <property type="entry name" value="HD-domain/PDEase-like"/>
    <property type="match status" value="1"/>
</dbReference>
<dbReference type="GO" id="GO:0016787">
    <property type="term" value="F:hydrolase activity"/>
    <property type="evidence" value="ECO:0007669"/>
    <property type="project" value="UniProtKB-KW"/>
</dbReference>
<keyword evidence="3" id="KW-1185">Reference proteome</keyword>
<reference evidence="3" key="2">
    <citation type="submission" date="2017-05" db="EMBL/GenBank/DDBJ databases">
        <title>Draft genome sequence of Geobacter pelophilus, a iron(III)-reducing bacteria.</title>
        <authorList>
            <person name="Aoyagi T."/>
            <person name="Koike H."/>
            <person name="Morita T."/>
            <person name="Sato Y."/>
            <person name="Habe H."/>
            <person name="Hori T."/>
        </authorList>
    </citation>
    <scope>NUCLEOTIDE SEQUENCE [LARGE SCALE GENOMIC DNA]</scope>
    <source>
        <strain evidence="3">Drf2</strain>
    </source>
</reference>
<protein>
    <submittedName>
        <fullName evidence="2">Hydrolase</fullName>
    </submittedName>
</protein>
<dbReference type="Proteomes" id="UP000194153">
    <property type="component" value="Unassembled WGS sequence"/>
</dbReference>
<dbReference type="RefSeq" id="WP_085813836.1">
    <property type="nucleotide sequence ID" value="NZ_BDQG01000001.1"/>
</dbReference>
<comment type="caution">
    <text evidence="2">The sequence shown here is derived from an EMBL/GenBank/DDBJ whole genome shotgun (WGS) entry which is preliminary data.</text>
</comment>
<dbReference type="EMBL" id="BDQG01000001">
    <property type="protein sequence ID" value="GAW67602.1"/>
    <property type="molecule type" value="Genomic_DNA"/>
</dbReference>
<organism evidence="2 3">
    <name type="scientific">Geoanaerobacter pelophilus</name>
    <dbReference type="NCBI Taxonomy" id="60036"/>
    <lineage>
        <taxon>Bacteria</taxon>
        <taxon>Pseudomonadati</taxon>
        <taxon>Thermodesulfobacteriota</taxon>
        <taxon>Desulfuromonadia</taxon>
        <taxon>Geobacterales</taxon>
        <taxon>Geobacteraceae</taxon>
        <taxon>Geoanaerobacter</taxon>
    </lineage>
</organism>
<feature type="domain" description="HD" evidence="1">
    <location>
        <begin position="25"/>
        <end position="113"/>
    </location>
</feature>
<evidence type="ECO:0000259" key="1">
    <source>
        <dbReference type="Pfam" id="PF01966"/>
    </source>
</evidence>
<gene>
    <name evidence="2" type="ORF">GPEL0_01f3514</name>
</gene>
<evidence type="ECO:0000313" key="2">
    <source>
        <dbReference type="EMBL" id="GAW67602.1"/>
    </source>
</evidence>
<evidence type="ECO:0000313" key="3">
    <source>
        <dbReference type="Proteomes" id="UP000194153"/>
    </source>
</evidence>
<proteinExistence type="predicted"/>